<organism evidence="3 4">
    <name type="scientific">Saponaria officinalis</name>
    <name type="common">Common soapwort</name>
    <name type="synonym">Lychnis saponaria</name>
    <dbReference type="NCBI Taxonomy" id="3572"/>
    <lineage>
        <taxon>Eukaryota</taxon>
        <taxon>Viridiplantae</taxon>
        <taxon>Streptophyta</taxon>
        <taxon>Embryophyta</taxon>
        <taxon>Tracheophyta</taxon>
        <taxon>Spermatophyta</taxon>
        <taxon>Magnoliopsida</taxon>
        <taxon>eudicotyledons</taxon>
        <taxon>Gunneridae</taxon>
        <taxon>Pentapetalae</taxon>
        <taxon>Caryophyllales</taxon>
        <taxon>Caryophyllaceae</taxon>
        <taxon>Caryophylleae</taxon>
        <taxon>Saponaria</taxon>
    </lineage>
</organism>
<gene>
    <name evidence="3" type="ORF">RND81_06G048400</name>
</gene>
<dbReference type="PANTHER" id="PTHR15000:SF1">
    <property type="entry name" value="ERYTHROID DIFFERENTIATION-RELATED FACTOR 1"/>
    <property type="match status" value="1"/>
</dbReference>
<feature type="compositionally biased region" description="Polar residues" evidence="1">
    <location>
        <begin position="202"/>
        <end position="228"/>
    </location>
</feature>
<comment type="caution">
    <text evidence="3">The sequence shown here is derived from an EMBL/GenBank/DDBJ whole genome shotgun (WGS) entry which is preliminary data.</text>
</comment>
<reference evidence="3" key="1">
    <citation type="submission" date="2024-03" db="EMBL/GenBank/DDBJ databases">
        <title>WGS assembly of Saponaria officinalis var. Norfolk2.</title>
        <authorList>
            <person name="Jenkins J."/>
            <person name="Shu S."/>
            <person name="Grimwood J."/>
            <person name="Barry K."/>
            <person name="Goodstein D."/>
            <person name="Schmutz J."/>
            <person name="Leebens-Mack J."/>
            <person name="Osbourn A."/>
        </authorList>
    </citation>
    <scope>NUCLEOTIDE SEQUENCE [LARGE SCALE GENOMIC DNA]</scope>
    <source>
        <strain evidence="3">JIC</strain>
    </source>
</reference>
<feature type="compositionally biased region" description="Basic residues" evidence="1">
    <location>
        <begin position="865"/>
        <end position="875"/>
    </location>
</feature>
<dbReference type="GO" id="GO:0045893">
    <property type="term" value="P:positive regulation of DNA-templated transcription"/>
    <property type="evidence" value="ECO:0007669"/>
    <property type="project" value="TreeGrafter"/>
</dbReference>
<dbReference type="Pfam" id="PF23788">
    <property type="entry name" value="EDRF1_N"/>
    <property type="match status" value="2"/>
</dbReference>
<protein>
    <recommendedName>
        <fullName evidence="2">EDRF1 N-terminal domain-containing protein</fullName>
    </recommendedName>
</protein>
<keyword evidence="4" id="KW-1185">Reference proteome</keyword>
<dbReference type="PANTHER" id="PTHR15000">
    <property type="entry name" value="ERYTHROID DIFFERENTIATION-RELATED FACTOR 1"/>
    <property type="match status" value="1"/>
</dbReference>
<dbReference type="Proteomes" id="UP001443914">
    <property type="component" value="Unassembled WGS sequence"/>
</dbReference>
<feature type="domain" description="EDRF1 N-terminal" evidence="2">
    <location>
        <begin position="116"/>
        <end position="165"/>
    </location>
</feature>
<accession>A0AAW1K746</accession>
<sequence length="1386" mass="154566">MEKSSNSNEMQCVGKLEIVRPKPVGFLCGSIPVPTDKSFNSFTSDLIPSSQTVSAPRYRMLPTETDLNMPPDTVLPVHPLGLQPTEPPEAGVPCVDGAVASNLSRKGEALAVSGLVEYGDDIDVIAPADIIKQIFKMPYSKARLSIAVHRVGQTLVLNAGPDIEEGERLVRRNQQKSSNESLFLNFAMHSVRMEACDCPPTHFTSPEENDTSSFLHDSRTSPVKSSDFQTDKFATKEGREKHSDYSKGKKDGFKWENKKNKRNKAPRCPAPETENNRRDGNEFLRVQFWQFHNFRMLLGSDLLVFSNEKYVSVSLHLWDISRQVTPLAWLEAWLDNVMASVPELAICYHRNGVVKSYELLKTDDIFLVKGVSEDGCPAFHPYVVQQNGLSVLRFLQANCKQDPGAYWLYKNAGEDVIQLFDLSVIPKNHRAEGGDDCSSSLPALIYRGRTESLLSLGTLLYRIAHRLSLSMSPINQYKCAEYVRKCLELLDEPDHLVVRAYAHEQFARLILNSDEELGIAEVFPFTSEVTIIDQEEESLDIVSCISESSAHGSSCSDLNNSHDSLSDASGADLLDFSISGSNGYNETSTSANLIQTIPDPISSKLAAVHHISQAIKSLRWTRQLQVVEQELLEDDNETAQHPSMSANFSVCACGDTDCIEVCDIREWLPTSKLDNKLWKLILLLGESYLVLGEAYKDDNRLLQALKVVEVACSVYGSVPQYLEDAKFISSMNGLDNNKLEKRELIGDKMRLNRNSVDDDDVNVMDFSSTYLFWAKAWMLVGDVYVDFLAAKSREMSSPLKGQTPSTQELKMSSEVVKELVRVKKKLGQDVENCSSCSLVNCSCQSERASSGNSASSSADVNPSVHGRRHSKRHSRNSGNSEINRGHRKRATGKNSESIKPKVDFDTTRETSKATEGVEEQPLSSADVDGNDGTNSASASPRNRSGGIFKYLQSPGDMDADNILSTALTCFESAKKALGKLATGSLELQSVLKKIGWVCNELGRRLQRKSEAEIAFAKAIDAFREVSDHTNVILIYCNMGHGRRGLAEELVSKLEYFKSNVIFRDAYEQAIETAKVEYGKSIEFYGAAKSELSNVNGEIDDVLNDLRNEVYTQFAHTYLRLGMLLGKEDTVACFSVNGAVEDRQIGLHGLNDTRTKNDNKKIEISANDAIREALSIYESLGELRKQEAAYAYFQLACYQRDRCLKFSTSSHRINNQCKSESGILQRAKQYLSLAEWNWQKATEFYSAKRHAPMYLTILIERAVLLSSLSTSFHSHTMLETALSCLLEGRHVSETLQSESSENPYSELCTKFWRQLQALLKTMLASSLPRASNRAAPSSPAFKRTGDVEKLKELYRMSLKYTDFRQLDIMHSFWTGATDFEQGGFGGV</sequence>
<evidence type="ECO:0000313" key="3">
    <source>
        <dbReference type="EMBL" id="KAK9713742.1"/>
    </source>
</evidence>
<feature type="compositionally biased region" description="Basic and acidic residues" evidence="1">
    <location>
        <begin position="229"/>
        <end position="258"/>
    </location>
</feature>
<feature type="region of interest" description="Disordered" evidence="1">
    <location>
        <begin position="202"/>
        <end position="276"/>
    </location>
</feature>
<dbReference type="EMBL" id="JBDFQZ010000006">
    <property type="protein sequence ID" value="KAK9713742.1"/>
    <property type="molecule type" value="Genomic_DNA"/>
</dbReference>
<evidence type="ECO:0000259" key="2">
    <source>
        <dbReference type="Pfam" id="PF23788"/>
    </source>
</evidence>
<feature type="compositionally biased region" description="Basic and acidic residues" evidence="1">
    <location>
        <begin position="896"/>
        <end position="912"/>
    </location>
</feature>
<feature type="domain" description="EDRF1 N-terminal" evidence="2">
    <location>
        <begin position="272"/>
        <end position="537"/>
    </location>
</feature>
<feature type="region of interest" description="Disordered" evidence="1">
    <location>
        <begin position="847"/>
        <end position="949"/>
    </location>
</feature>
<feature type="compositionally biased region" description="Polar residues" evidence="1">
    <location>
        <begin position="931"/>
        <end position="942"/>
    </location>
</feature>
<name>A0AAW1K746_SAPOF</name>
<proteinExistence type="predicted"/>
<dbReference type="InterPro" id="IPR056582">
    <property type="entry name" value="EDRF1_N"/>
</dbReference>
<feature type="compositionally biased region" description="Low complexity" evidence="1">
    <location>
        <begin position="847"/>
        <end position="858"/>
    </location>
</feature>
<evidence type="ECO:0000256" key="1">
    <source>
        <dbReference type="SAM" id="MobiDB-lite"/>
    </source>
</evidence>
<evidence type="ECO:0000313" key="4">
    <source>
        <dbReference type="Proteomes" id="UP001443914"/>
    </source>
</evidence>